<gene>
    <name evidence="1" type="ORF">GCM10009765_29570</name>
</gene>
<comment type="caution">
    <text evidence="1">The sequence shown here is derived from an EMBL/GenBank/DDBJ whole genome shotgun (WGS) entry which is preliminary data.</text>
</comment>
<proteinExistence type="predicted"/>
<reference evidence="1 2" key="1">
    <citation type="journal article" date="2019" name="Int. J. Syst. Evol. Microbiol.">
        <title>The Global Catalogue of Microorganisms (GCM) 10K type strain sequencing project: providing services to taxonomists for standard genome sequencing and annotation.</title>
        <authorList>
            <consortium name="The Broad Institute Genomics Platform"/>
            <consortium name="The Broad Institute Genome Sequencing Center for Infectious Disease"/>
            <person name="Wu L."/>
            <person name="Ma J."/>
        </authorList>
    </citation>
    <scope>NUCLEOTIDE SEQUENCE [LARGE SCALE GENOMIC DNA]</scope>
    <source>
        <strain evidence="1 2">JCM 14718</strain>
    </source>
</reference>
<dbReference type="Proteomes" id="UP001500618">
    <property type="component" value="Unassembled WGS sequence"/>
</dbReference>
<dbReference type="RefSeq" id="WP_163567855.1">
    <property type="nucleotide sequence ID" value="NZ_BAAANY010000009.1"/>
</dbReference>
<sequence>MTTQLNIVPVAAPEAGFMIGLERYADGRAVLHAVPVSDKTNTAVCGARVRVRRRGGLGLRPRLGCRTCARHAATLRQAS</sequence>
<evidence type="ECO:0000313" key="2">
    <source>
        <dbReference type="Proteomes" id="UP001500618"/>
    </source>
</evidence>
<evidence type="ECO:0000313" key="1">
    <source>
        <dbReference type="EMBL" id="GAA1678349.1"/>
    </source>
</evidence>
<organism evidence="1 2">
    <name type="scientific">Fodinicola feengrottensis</name>
    <dbReference type="NCBI Taxonomy" id="435914"/>
    <lineage>
        <taxon>Bacteria</taxon>
        <taxon>Bacillati</taxon>
        <taxon>Actinomycetota</taxon>
        <taxon>Actinomycetes</taxon>
        <taxon>Mycobacteriales</taxon>
        <taxon>Fodinicola</taxon>
    </lineage>
</organism>
<accession>A0ABN2GXV8</accession>
<name>A0ABN2GXV8_9ACTN</name>
<protein>
    <submittedName>
        <fullName evidence="1">Uncharacterized protein</fullName>
    </submittedName>
</protein>
<dbReference type="EMBL" id="BAAANY010000009">
    <property type="protein sequence ID" value="GAA1678349.1"/>
    <property type="molecule type" value="Genomic_DNA"/>
</dbReference>
<keyword evidence="2" id="KW-1185">Reference proteome</keyword>